<protein>
    <recommendedName>
        <fullName evidence="4">DUF1585 domain-containing protein</fullName>
    </recommendedName>
</protein>
<dbReference type="EMBL" id="BAABLX010000016">
    <property type="protein sequence ID" value="GAA4942829.1"/>
    <property type="molecule type" value="Genomic_DNA"/>
</dbReference>
<dbReference type="Proteomes" id="UP001409585">
    <property type="component" value="Unassembled WGS sequence"/>
</dbReference>
<evidence type="ECO:0000313" key="3">
    <source>
        <dbReference type="Proteomes" id="UP001409585"/>
    </source>
</evidence>
<keyword evidence="3" id="KW-1185">Reference proteome</keyword>
<feature type="signal peptide" evidence="1">
    <location>
        <begin position="1"/>
        <end position="37"/>
    </location>
</feature>
<proteinExistence type="predicted"/>
<gene>
    <name evidence="2" type="ORF">GCM10025791_21800</name>
</gene>
<organism evidence="2 3">
    <name type="scientific">Halioxenophilus aromaticivorans</name>
    <dbReference type="NCBI Taxonomy" id="1306992"/>
    <lineage>
        <taxon>Bacteria</taxon>
        <taxon>Pseudomonadati</taxon>
        <taxon>Pseudomonadota</taxon>
        <taxon>Gammaproteobacteria</taxon>
        <taxon>Alteromonadales</taxon>
        <taxon>Alteromonadaceae</taxon>
        <taxon>Halioxenophilus</taxon>
    </lineage>
</organism>
<sequence>MNVSVTQSGKLTRTRLLKAPSLIAATLLGCLSAVASAGEYEQAKRMHDRLVGAPATEPVLNRMAADIAEGDAVAAAYTAMEDPRFYSVTVKNWVTPWTNRDQNIFRPLNDYTATVIGYVRDQRDFRGLLYDDVIYTGAANLGLPEYSNSNNSHYEQLQAQNLDLSDPAVLVETAQSSVTGLPAEATSGVITTRAAARAFFYAGTNRAMFRYTLMNHLCNDLEQVQDATRAPDRIRQDVSRSPGGDSRVFLNNCSSCHSGMDPMAQAYAYYSWNYDTEADPEGNDGQIEYHGAGEIDPETGTRVQAKYHINANTFPLGYATANDNWDNYWREGINKHLGWDESLPSSGTGARSMNTELAHSEAFASCQVKKVFSAVCLREPQDGNDRAQIDAMVGSFSANNYNVKQVFAESANYCKGE</sequence>
<keyword evidence="1" id="KW-0732">Signal</keyword>
<dbReference type="RefSeq" id="WP_345421544.1">
    <property type="nucleotide sequence ID" value="NZ_AP031496.1"/>
</dbReference>
<evidence type="ECO:0008006" key="4">
    <source>
        <dbReference type="Google" id="ProtNLM"/>
    </source>
</evidence>
<accession>A0AAV3U2I8</accession>
<name>A0AAV3U2I8_9ALTE</name>
<feature type="chain" id="PRO_5043909904" description="DUF1585 domain-containing protein" evidence="1">
    <location>
        <begin position="38"/>
        <end position="417"/>
    </location>
</feature>
<dbReference type="AlphaFoldDB" id="A0AAV3U2I8"/>
<reference evidence="3" key="1">
    <citation type="journal article" date="2019" name="Int. J. Syst. Evol. Microbiol.">
        <title>The Global Catalogue of Microorganisms (GCM) 10K type strain sequencing project: providing services to taxonomists for standard genome sequencing and annotation.</title>
        <authorList>
            <consortium name="The Broad Institute Genomics Platform"/>
            <consortium name="The Broad Institute Genome Sequencing Center for Infectious Disease"/>
            <person name="Wu L."/>
            <person name="Ma J."/>
        </authorList>
    </citation>
    <scope>NUCLEOTIDE SEQUENCE [LARGE SCALE GENOMIC DNA]</scope>
    <source>
        <strain evidence="3">JCM 19134</strain>
    </source>
</reference>
<comment type="caution">
    <text evidence="2">The sequence shown here is derived from an EMBL/GenBank/DDBJ whole genome shotgun (WGS) entry which is preliminary data.</text>
</comment>
<evidence type="ECO:0000256" key="1">
    <source>
        <dbReference type="SAM" id="SignalP"/>
    </source>
</evidence>
<evidence type="ECO:0000313" key="2">
    <source>
        <dbReference type="EMBL" id="GAA4942829.1"/>
    </source>
</evidence>